<evidence type="ECO:0000256" key="1">
    <source>
        <dbReference type="SAM" id="MobiDB-lite"/>
    </source>
</evidence>
<name>A0A917ZYZ0_9ACTN</name>
<reference evidence="2" key="1">
    <citation type="journal article" date="2014" name="Int. J. Syst. Evol. Microbiol.">
        <title>Complete genome sequence of Corynebacterium casei LMG S-19264T (=DSM 44701T), isolated from a smear-ripened cheese.</title>
        <authorList>
            <consortium name="US DOE Joint Genome Institute (JGI-PGF)"/>
            <person name="Walter F."/>
            <person name="Albersmeier A."/>
            <person name="Kalinowski J."/>
            <person name="Ruckert C."/>
        </authorList>
    </citation>
    <scope>NUCLEOTIDE SEQUENCE</scope>
    <source>
        <strain evidence="2">CGMCC 4.7201</strain>
    </source>
</reference>
<dbReference type="Proteomes" id="UP000641932">
    <property type="component" value="Unassembled WGS sequence"/>
</dbReference>
<dbReference type="RefSeq" id="WP_189135088.1">
    <property type="nucleotide sequence ID" value="NZ_BMMS01000036.1"/>
</dbReference>
<dbReference type="AlphaFoldDB" id="A0A917ZYZ0"/>
<comment type="caution">
    <text evidence="2">The sequence shown here is derived from an EMBL/GenBank/DDBJ whole genome shotgun (WGS) entry which is preliminary data.</text>
</comment>
<sequence>MARDADLDRGSPPVANAKRAVMMESQDKTDRDEQRAGLRELDDMVEQSPGLTRLQRDAERAMPRDATSDSVRERRFPADNAERKLSVRRQRDLNKQKTGMDRAKIPRTAKQGFQKVFGGDGGRLTQLNDALSDSTGDVQSLPPDQQRDVQRVDRVILEGERLNTAENVVYTNVQLPPGVNSGNVQQWVNRRFGDGTEVNFDRYTVSTHDMGQLPPGQAGAPALEIKTRRGIYVGNAPKGNSTHSNATHVLPRGMRLRVAGSRTVPYRAQDGSTQQRTVLQLEDY</sequence>
<dbReference type="EMBL" id="BMMS01000036">
    <property type="protein sequence ID" value="GGO98042.1"/>
    <property type="molecule type" value="Genomic_DNA"/>
</dbReference>
<feature type="compositionally biased region" description="Basic and acidic residues" evidence="1">
    <location>
        <begin position="25"/>
        <end position="42"/>
    </location>
</feature>
<accession>A0A917ZYZ0</accession>
<protein>
    <submittedName>
        <fullName evidence="2">Uncharacterized protein</fullName>
    </submittedName>
</protein>
<proteinExistence type="predicted"/>
<feature type="region of interest" description="Disordered" evidence="1">
    <location>
        <begin position="1"/>
        <end position="79"/>
    </location>
</feature>
<keyword evidence="3" id="KW-1185">Reference proteome</keyword>
<gene>
    <name evidence="2" type="ORF">GCM10012280_61250</name>
</gene>
<evidence type="ECO:0000313" key="2">
    <source>
        <dbReference type="EMBL" id="GGO98042.1"/>
    </source>
</evidence>
<reference evidence="2" key="2">
    <citation type="submission" date="2020-09" db="EMBL/GenBank/DDBJ databases">
        <authorList>
            <person name="Sun Q."/>
            <person name="Zhou Y."/>
        </authorList>
    </citation>
    <scope>NUCLEOTIDE SEQUENCE</scope>
    <source>
        <strain evidence="2">CGMCC 4.7201</strain>
    </source>
</reference>
<evidence type="ECO:0000313" key="3">
    <source>
        <dbReference type="Proteomes" id="UP000641932"/>
    </source>
</evidence>
<organism evidence="2 3">
    <name type="scientific">Wenjunlia tyrosinilytica</name>
    <dbReference type="NCBI Taxonomy" id="1544741"/>
    <lineage>
        <taxon>Bacteria</taxon>
        <taxon>Bacillati</taxon>
        <taxon>Actinomycetota</taxon>
        <taxon>Actinomycetes</taxon>
        <taxon>Kitasatosporales</taxon>
        <taxon>Streptomycetaceae</taxon>
        <taxon>Wenjunlia</taxon>
    </lineage>
</organism>
<feature type="compositionally biased region" description="Basic and acidic residues" evidence="1">
    <location>
        <begin position="54"/>
        <end position="79"/>
    </location>
</feature>